<comment type="cofactor">
    <cofactor evidence="7">
        <name>Zn(2+)</name>
        <dbReference type="ChEBI" id="CHEBI:29105"/>
    </cofactor>
    <cofactor evidence="7">
        <name>Fe(3+)</name>
        <dbReference type="ChEBI" id="CHEBI:29034"/>
    </cofactor>
    <text evidence="7">Binds 1 zinc or iron ion per subunit.</text>
</comment>
<feature type="binding site" evidence="7">
    <location>
        <position position="149"/>
    </location>
    <ligand>
        <name>4-imidazolone-5-propanoate</name>
        <dbReference type="ChEBI" id="CHEBI:77893"/>
    </ligand>
</feature>
<feature type="binding site" evidence="7">
    <location>
        <position position="77"/>
    </location>
    <ligand>
        <name>Fe(3+)</name>
        <dbReference type="ChEBI" id="CHEBI:29034"/>
    </ligand>
</feature>
<dbReference type="GO" id="GO:0050480">
    <property type="term" value="F:imidazolonepropionase activity"/>
    <property type="evidence" value="ECO:0007669"/>
    <property type="project" value="UniProtKB-EC"/>
</dbReference>
<gene>
    <name evidence="7" type="primary">hutI</name>
    <name evidence="9" type="ORF">IFO69_16260</name>
</gene>
<dbReference type="Proteomes" id="UP000647133">
    <property type="component" value="Unassembled WGS sequence"/>
</dbReference>
<keyword evidence="4 7" id="KW-0369">Histidine metabolism</keyword>
<feature type="binding site" evidence="7">
    <location>
        <position position="86"/>
    </location>
    <ligand>
        <name>4-imidazolone-5-propanoate</name>
        <dbReference type="ChEBI" id="CHEBI:77893"/>
    </ligand>
</feature>
<name>A0ABR9APM6_9BACT</name>
<keyword evidence="5 7" id="KW-0862">Zinc</keyword>
<feature type="binding site" evidence="7">
    <location>
        <position position="79"/>
    </location>
    <ligand>
        <name>Fe(3+)</name>
        <dbReference type="ChEBI" id="CHEBI:29034"/>
    </ligand>
</feature>
<evidence type="ECO:0000256" key="1">
    <source>
        <dbReference type="ARBA" id="ARBA00012864"/>
    </source>
</evidence>
<comment type="similarity">
    <text evidence="7">Belongs to the metallo-dependent hydrolases superfamily. HutI family.</text>
</comment>
<accession>A0ABR9APM6</accession>
<keyword evidence="3 7" id="KW-0378">Hydrolase</keyword>
<comment type="catalytic activity">
    <reaction evidence="7">
        <text>4-imidazolone-5-propanoate + H2O = N-formimidoyl-L-glutamate</text>
        <dbReference type="Rhea" id="RHEA:23660"/>
        <dbReference type="ChEBI" id="CHEBI:15377"/>
        <dbReference type="ChEBI" id="CHEBI:58928"/>
        <dbReference type="ChEBI" id="CHEBI:77893"/>
        <dbReference type="EC" id="3.5.2.7"/>
    </reaction>
</comment>
<dbReference type="RefSeq" id="WP_192011182.1">
    <property type="nucleotide sequence ID" value="NZ_JACYTQ010000006.1"/>
</dbReference>
<proteinExistence type="inferred from homology"/>
<evidence type="ECO:0000256" key="6">
    <source>
        <dbReference type="ARBA" id="ARBA00023004"/>
    </source>
</evidence>
<feature type="binding site" evidence="7">
    <location>
        <position position="326"/>
    </location>
    <ligand>
        <name>4-imidazolone-5-propanoate</name>
        <dbReference type="ChEBI" id="CHEBI:77893"/>
    </ligand>
</feature>
<dbReference type="SUPFAM" id="SSF51556">
    <property type="entry name" value="Metallo-dependent hydrolases"/>
    <property type="match status" value="1"/>
</dbReference>
<reference evidence="9 10" key="1">
    <citation type="submission" date="2020-09" db="EMBL/GenBank/DDBJ databases">
        <title>Echinicola sp. CAU 1574 isolated from sand of Sido Beach.</title>
        <authorList>
            <person name="Kim W."/>
        </authorList>
    </citation>
    <scope>NUCLEOTIDE SEQUENCE [LARGE SCALE GENOMIC DNA]</scope>
    <source>
        <strain evidence="9 10">CAU 1574</strain>
    </source>
</reference>
<evidence type="ECO:0000313" key="10">
    <source>
        <dbReference type="Proteomes" id="UP000647133"/>
    </source>
</evidence>
<comment type="caution">
    <text evidence="9">The sequence shown here is derived from an EMBL/GenBank/DDBJ whole genome shotgun (WGS) entry which is preliminary data.</text>
</comment>
<evidence type="ECO:0000259" key="8">
    <source>
        <dbReference type="Pfam" id="PF01979"/>
    </source>
</evidence>
<dbReference type="Gene3D" id="3.20.20.140">
    <property type="entry name" value="Metal-dependent hydrolases"/>
    <property type="match status" value="1"/>
</dbReference>
<feature type="binding site" evidence="7">
    <location>
        <position position="321"/>
    </location>
    <ligand>
        <name>Zn(2+)</name>
        <dbReference type="ChEBI" id="CHEBI:29105"/>
    </ligand>
</feature>
<feature type="binding site" evidence="7">
    <location>
        <position position="250"/>
    </location>
    <ligand>
        <name>4-imidazolone-5-propanoate</name>
        <dbReference type="ChEBI" id="CHEBI:77893"/>
    </ligand>
</feature>
<dbReference type="EMBL" id="JACYTQ010000006">
    <property type="protein sequence ID" value="MBD8490307.1"/>
    <property type="molecule type" value="Genomic_DNA"/>
</dbReference>
<protein>
    <recommendedName>
        <fullName evidence="1 7">Imidazolonepropionase</fullName>
        <ecNumber evidence="1 7">3.5.2.7</ecNumber>
    </recommendedName>
    <alternativeName>
        <fullName evidence="7">Imidazolone-5-propionate hydrolase</fullName>
    </alternativeName>
</protein>
<feature type="binding site" evidence="7">
    <location>
        <position position="321"/>
    </location>
    <ligand>
        <name>Fe(3+)</name>
        <dbReference type="ChEBI" id="CHEBI:29034"/>
    </ligand>
</feature>
<dbReference type="InterPro" id="IPR032466">
    <property type="entry name" value="Metal_Hydrolase"/>
</dbReference>
<feature type="binding site" evidence="7">
    <location>
        <position position="247"/>
    </location>
    <ligand>
        <name>Zn(2+)</name>
        <dbReference type="ChEBI" id="CHEBI:29105"/>
    </ligand>
</feature>
<dbReference type="PANTHER" id="PTHR42752:SF1">
    <property type="entry name" value="IMIDAZOLONEPROPIONASE-RELATED"/>
    <property type="match status" value="1"/>
</dbReference>
<dbReference type="SUPFAM" id="SSF51338">
    <property type="entry name" value="Composite domain of metallo-dependent hydrolases"/>
    <property type="match status" value="1"/>
</dbReference>
<evidence type="ECO:0000256" key="3">
    <source>
        <dbReference type="ARBA" id="ARBA00022801"/>
    </source>
</evidence>
<evidence type="ECO:0000256" key="7">
    <source>
        <dbReference type="HAMAP-Rule" id="MF_00372"/>
    </source>
</evidence>
<dbReference type="PANTHER" id="PTHR42752">
    <property type="entry name" value="IMIDAZOLONEPROPIONASE"/>
    <property type="match status" value="1"/>
</dbReference>
<evidence type="ECO:0000256" key="5">
    <source>
        <dbReference type="ARBA" id="ARBA00022833"/>
    </source>
</evidence>
<feature type="binding site" evidence="7">
    <location>
        <position position="325"/>
    </location>
    <ligand>
        <name>N-formimidoyl-L-glutamate</name>
        <dbReference type="ChEBI" id="CHEBI:58928"/>
    </ligand>
</feature>
<feature type="binding site" evidence="7">
    <location>
        <position position="247"/>
    </location>
    <ligand>
        <name>Fe(3+)</name>
        <dbReference type="ChEBI" id="CHEBI:29034"/>
    </ligand>
</feature>
<sequence length="409" mass="44935">MLIINIKSLCGVRTESKFLRGKEMAELPSVENAYLEVEGDRIMGFGEMDALKPEKLSLQTCIDATGQFVLPAWCDPHTHLVFAGSRESEFVDKIKGLSYAEIAKKGGGILNSAALLRNTSEDELFDQAWKRLVEVRAMGTSAIEIKSGYGLCVESELKMLRVIKRLKEQSDMDIKATFLGAHAFPPEYQNDHKGYIELICNKMLPKVAEERLAEYVDVFFEKGFFDADETQRVIDAANKFGLKGKLHANQLTNSGGVQFGVANDLLSVDHLESIGEEEIEVLKGSQTIPTLLPSAAFFLRMPYPPARKMIDEGLGVALATDYNPGSSPSGNIPLLMSLSCVQMKMTPEEAVNAVTMNAACAMELEHELGSITVGKKANLVFTKPMNSLAYLPYAFGDNLIDKVMVAGKF</sequence>
<dbReference type="HAMAP" id="MF_00372">
    <property type="entry name" value="HutI"/>
    <property type="match status" value="1"/>
</dbReference>
<organism evidence="9 10">
    <name type="scientific">Echinicola arenosa</name>
    <dbReference type="NCBI Taxonomy" id="2774144"/>
    <lineage>
        <taxon>Bacteria</taxon>
        <taxon>Pseudomonadati</taxon>
        <taxon>Bacteroidota</taxon>
        <taxon>Cytophagia</taxon>
        <taxon>Cytophagales</taxon>
        <taxon>Cyclobacteriaceae</taxon>
        <taxon>Echinicola</taxon>
    </lineage>
</organism>
<keyword evidence="6 7" id="KW-0408">Iron</keyword>
<keyword evidence="10" id="KW-1185">Reference proteome</keyword>
<dbReference type="Gene3D" id="2.30.40.10">
    <property type="entry name" value="Urease, subunit C, domain 1"/>
    <property type="match status" value="1"/>
</dbReference>
<comment type="subcellular location">
    <subcellularLocation>
        <location evidence="7">Cytoplasm</location>
    </subcellularLocation>
</comment>
<feature type="domain" description="Amidohydrolase-related" evidence="8">
    <location>
        <begin position="289"/>
        <end position="408"/>
    </location>
</feature>
<comment type="function">
    <text evidence="7">Catalyzes the hydrolytic cleavage of the carbon-nitrogen bond in imidazolone-5-propanoate to yield N-formimidoyl-L-glutamate. It is the third step in the universal histidine degradation pathway.</text>
</comment>
<evidence type="ECO:0000256" key="4">
    <source>
        <dbReference type="ARBA" id="ARBA00022808"/>
    </source>
</evidence>
<feature type="binding site" evidence="7">
    <location>
        <position position="77"/>
    </location>
    <ligand>
        <name>Zn(2+)</name>
        <dbReference type="ChEBI" id="CHEBI:29105"/>
    </ligand>
</feature>
<keyword evidence="2 7" id="KW-0479">Metal-binding</keyword>
<dbReference type="InterPro" id="IPR005920">
    <property type="entry name" value="HutI"/>
</dbReference>
<evidence type="ECO:0000256" key="2">
    <source>
        <dbReference type="ARBA" id="ARBA00022723"/>
    </source>
</evidence>
<dbReference type="InterPro" id="IPR011059">
    <property type="entry name" value="Metal-dep_hydrolase_composite"/>
</dbReference>
<dbReference type="NCBIfam" id="TIGR01224">
    <property type="entry name" value="hutI"/>
    <property type="match status" value="1"/>
</dbReference>
<feature type="binding site" evidence="7">
    <location>
        <position position="79"/>
    </location>
    <ligand>
        <name>Zn(2+)</name>
        <dbReference type="ChEBI" id="CHEBI:29105"/>
    </ligand>
</feature>
<comment type="pathway">
    <text evidence="7">Amino-acid degradation; L-histidine degradation into L-glutamate; N-formimidoyl-L-glutamate from L-histidine: step 3/3.</text>
</comment>
<keyword evidence="7" id="KW-0963">Cytoplasm</keyword>
<feature type="binding site" evidence="7">
    <location>
        <position position="182"/>
    </location>
    <ligand>
        <name>4-imidazolone-5-propanoate</name>
        <dbReference type="ChEBI" id="CHEBI:77893"/>
    </ligand>
</feature>
<dbReference type="Pfam" id="PF01979">
    <property type="entry name" value="Amidohydro_1"/>
    <property type="match status" value="1"/>
</dbReference>
<dbReference type="EC" id="3.5.2.7" evidence="1 7"/>
<feature type="binding site" evidence="7">
    <location>
        <position position="323"/>
    </location>
    <ligand>
        <name>N-formimidoyl-L-glutamate</name>
        <dbReference type="ChEBI" id="CHEBI:58928"/>
    </ligand>
</feature>
<evidence type="ECO:0000313" key="9">
    <source>
        <dbReference type="EMBL" id="MBD8490307.1"/>
    </source>
</evidence>
<dbReference type="InterPro" id="IPR006680">
    <property type="entry name" value="Amidohydro-rel"/>
</dbReference>
<feature type="binding site" evidence="7">
    <location>
        <position position="149"/>
    </location>
    <ligand>
        <name>N-formimidoyl-L-glutamate</name>
        <dbReference type="ChEBI" id="CHEBI:58928"/>
    </ligand>
</feature>